<keyword evidence="1" id="KW-0808">Transferase</keyword>
<dbReference type="GeneID" id="14407096"/>
<sequence>MVGLIFMDTFEIHDEEVNVEEIMNKIRENISKRKAHGTYPPELDAASKHSTGDKKCAIGEIKGEIADDLLNLKINCDIQNNSYIISSHRPIVGIPLTKSRKLVHGEVRRYVDPMVFKQTTFNQYAAKILNDAVYRLSSMENVIGETKCQHSSRSKNLQQITKENYERLLDLQSETDERLLDIEDKIEALKQETKDETILNTKMCELVDQLRADMENSLSKLRTEMVDPLRTDMENSLSKLRTEMVDPLRTDMENSLSRLRTEMKKDNEAMISSFIAAMDMDIEKKAWLAQVLDKRNLQGISQAEKLLKPPQLDSGVNYFVFEDKFRGAREDVAQRQTAFLRYFEGCKNVLDIGCGRGEFLQTMREHGIGARGVDLDETMVDYCHAKGLEVQLDDAFEYMEKLDDASLDGIFIDQVVEHLEPSYLIRLLDLCFKKMKYGFYLIAETVNPLSFSSFANFYIDLTHIKPVHPETLRFLFESTGFREIKTVFSSPVPDSLRLQKLVTSEVANDTEKYQIEVYNRNIEMLNTTLYGAQDYAMIGKK</sequence>
<dbReference type="InterPro" id="IPR010743">
    <property type="entry name" value="Methionine_synth_MetW"/>
</dbReference>
<gene>
    <name evidence="1" type="ordered locus">Metho_1287</name>
</gene>
<dbReference type="HOGENOM" id="CLU_047220_0_0_2"/>
<dbReference type="KEGG" id="mhz:Metho_1287"/>
<dbReference type="Gene3D" id="3.40.50.150">
    <property type="entry name" value="Vaccinia Virus protein VP39"/>
    <property type="match status" value="1"/>
</dbReference>
<organism evidence="1 2">
    <name type="scientific">Methanomethylovorans hollandica (strain DSM 15978 / NBRC 107637 / DMS1)</name>
    <dbReference type="NCBI Taxonomy" id="867904"/>
    <lineage>
        <taxon>Archaea</taxon>
        <taxon>Methanobacteriati</taxon>
        <taxon>Methanobacteriota</taxon>
        <taxon>Stenosarchaea group</taxon>
        <taxon>Methanomicrobia</taxon>
        <taxon>Methanosarcinales</taxon>
        <taxon>Methanosarcinaceae</taxon>
        <taxon>Methanomethylovorans</taxon>
    </lineage>
</organism>
<accession>L0KXT4</accession>
<keyword evidence="1" id="KW-0489">Methyltransferase</keyword>
<dbReference type="Pfam" id="PF07021">
    <property type="entry name" value="MetW"/>
    <property type="match status" value="1"/>
</dbReference>
<reference evidence="2" key="1">
    <citation type="submission" date="2012-02" db="EMBL/GenBank/DDBJ databases">
        <title>Complete sequence of chromosome of Methanomethylovorans hollandica DSM 15978.</title>
        <authorList>
            <person name="Lucas S."/>
            <person name="Copeland A."/>
            <person name="Lapidus A."/>
            <person name="Glavina del Rio T."/>
            <person name="Dalin E."/>
            <person name="Tice H."/>
            <person name="Bruce D."/>
            <person name="Goodwin L."/>
            <person name="Pitluck S."/>
            <person name="Peters L."/>
            <person name="Mikhailova N."/>
            <person name="Held B."/>
            <person name="Kyrpides N."/>
            <person name="Mavromatis K."/>
            <person name="Ivanova N."/>
            <person name="Brettin T."/>
            <person name="Detter J.C."/>
            <person name="Han C."/>
            <person name="Larimer F."/>
            <person name="Land M."/>
            <person name="Hauser L."/>
            <person name="Markowitz V."/>
            <person name="Cheng J.-F."/>
            <person name="Hugenholtz P."/>
            <person name="Woyke T."/>
            <person name="Wu D."/>
            <person name="Spring S."/>
            <person name="Schroeder M."/>
            <person name="Brambilla E."/>
            <person name="Klenk H.-P."/>
            <person name="Eisen J.A."/>
        </authorList>
    </citation>
    <scope>NUCLEOTIDE SEQUENCE [LARGE SCALE GENOMIC DNA]</scope>
    <source>
        <strain evidence="2">DSM 15978 / NBRC 107637 / DMS1</strain>
    </source>
</reference>
<dbReference type="STRING" id="867904.Metho_1287"/>
<dbReference type="CDD" id="cd02440">
    <property type="entry name" value="AdoMet_MTases"/>
    <property type="match status" value="1"/>
</dbReference>
<name>L0KXT4_METHD</name>
<dbReference type="AlphaFoldDB" id="L0KXT4"/>
<dbReference type="PANTHER" id="PTHR43861">
    <property type="entry name" value="TRANS-ACONITATE 2-METHYLTRANSFERASE-RELATED"/>
    <property type="match status" value="1"/>
</dbReference>
<evidence type="ECO:0000313" key="1">
    <source>
        <dbReference type="EMBL" id="AGB49510.1"/>
    </source>
</evidence>
<dbReference type="GO" id="GO:0032259">
    <property type="term" value="P:methylation"/>
    <property type="evidence" value="ECO:0007669"/>
    <property type="project" value="UniProtKB-KW"/>
</dbReference>
<dbReference type="RefSeq" id="WP_015324676.1">
    <property type="nucleotide sequence ID" value="NC_019977.1"/>
</dbReference>
<dbReference type="OrthoDB" id="142890at2157"/>
<dbReference type="EMBL" id="CP003362">
    <property type="protein sequence ID" value="AGB49510.1"/>
    <property type="molecule type" value="Genomic_DNA"/>
</dbReference>
<proteinExistence type="predicted"/>
<keyword evidence="2" id="KW-1185">Reference proteome</keyword>
<protein>
    <submittedName>
        <fullName evidence="1">2-polyprenyl-3-methyl-5-hydroxy-6-metoxy-1, 4-benzoquinol methylase</fullName>
    </submittedName>
</protein>
<dbReference type="GO" id="GO:0008168">
    <property type="term" value="F:methyltransferase activity"/>
    <property type="evidence" value="ECO:0007669"/>
    <property type="project" value="UniProtKB-KW"/>
</dbReference>
<dbReference type="InterPro" id="IPR029063">
    <property type="entry name" value="SAM-dependent_MTases_sf"/>
</dbReference>
<dbReference type="Proteomes" id="UP000010866">
    <property type="component" value="Chromosome"/>
</dbReference>
<evidence type="ECO:0000313" key="2">
    <source>
        <dbReference type="Proteomes" id="UP000010866"/>
    </source>
</evidence>
<dbReference type="SUPFAM" id="SSF53335">
    <property type="entry name" value="S-adenosyl-L-methionine-dependent methyltransferases"/>
    <property type="match status" value="1"/>
</dbReference>